<accession>A0A0F7LBA5</accession>
<name>A0A0F7LBA5_9VIRU</name>
<reference evidence="1" key="1">
    <citation type="journal article" date="2015" name="Front. Microbiol.">
        <title>Combining genomic sequencing methods to explore viral diversity and reveal potential virus-host interactions.</title>
        <authorList>
            <person name="Chow C.E."/>
            <person name="Winget D.M."/>
            <person name="White R.A.III."/>
            <person name="Hallam S.J."/>
            <person name="Suttle C.A."/>
        </authorList>
    </citation>
    <scope>NUCLEOTIDE SEQUENCE</scope>
    <source>
        <strain evidence="1">Oxic3_1</strain>
    </source>
</reference>
<protein>
    <submittedName>
        <fullName evidence="1">Uncharacterized protein</fullName>
    </submittedName>
</protein>
<sequence>MYYKLNLVITTIRVSTFKINTASKSRCPTYNTCASIYGNTTRSSAKCSS</sequence>
<dbReference type="EMBL" id="KR029607">
    <property type="protein sequence ID" value="AKH48647.1"/>
    <property type="molecule type" value="Genomic_DNA"/>
</dbReference>
<proteinExistence type="predicted"/>
<evidence type="ECO:0000313" key="1">
    <source>
        <dbReference type="EMBL" id="AKH48647.1"/>
    </source>
</evidence>
<reference evidence="1" key="2">
    <citation type="submission" date="2015-03" db="EMBL/GenBank/DDBJ databases">
        <authorList>
            <person name="Chow C.-E.T."/>
            <person name="Winget D.M."/>
            <person name="White R.A.III."/>
            <person name="Hallam S.J."/>
            <person name="Suttle C.A."/>
        </authorList>
    </citation>
    <scope>NUCLEOTIDE SEQUENCE</scope>
    <source>
        <strain evidence="1">Oxic3_1</strain>
    </source>
</reference>
<organism evidence="1">
    <name type="scientific">uncultured marine virus</name>
    <dbReference type="NCBI Taxonomy" id="186617"/>
    <lineage>
        <taxon>Viruses</taxon>
        <taxon>environmental samples</taxon>
    </lineage>
</organism>